<evidence type="ECO:0000256" key="2">
    <source>
        <dbReference type="ARBA" id="ARBA00004167"/>
    </source>
</evidence>
<evidence type="ECO:0000256" key="10">
    <source>
        <dbReference type="SAM" id="MobiDB-lite"/>
    </source>
</evidence>
<dbReference type="GO" id="GO:0004930">
    <property type="term" value="F:G protein-coupled receptor activity"/>
    <property type="evidence" value="ECO:0007669"/>
    <property type="project" value="InterPro"/>
</dbReference>
<dbReference type="InterPro" id="IPR028082">
    <property type="entry name" value="Peripla_BP_I"/>
</dbReference>
<dbReference type="KEGG" id="hazt:108676317"/>
<dbReference type="InterPro" id="IPR000337">
    <property type="entry name" value="GPCR_3"/>
</dbReference>
<dbReference type="OMA" id="LICDMIK"/>
<dbReference type="GO" id="GO:0043235">
    <property type="term" value="C:receptor complex"/>
    <property type="evidence" value="ECO:0007669"/>
    <property type="project" value="TreeGrafter"/>
</dbReference>
<dbReference type="GeneID" id="108676317"/>
<feature type="compositionally biased region" description="Low complexity" evidence="10">
    <location>
        <begin position="750"/>
        <end position="761"/>
    </location>
</feature>
<feature type="binding site" evidence="9">
    <location>
        <position position="477"/>
    </location>
    <ligand>
        <name>ATP</name>
        <dbReference type="ChEBI" id="CHEBI:30616"/>
    </ligand>
</feature>
<keyword evidence="7" id="KW-0325">Glycoprotein</keyword>
<feature type="region of interest" description="Disordered" evidence="10">
    <location>
        <begin position="886"/>
        <end position="937"/>
    </location>
</feature>
<dbReference type="FunFam" id="1.10.510.10:FF:001227">
    <property type="entry name" value="Tyrosine-protein kinase receptor"/>
    <property type="match status" value="1"/>
</dbReference>
<feature type="transmembrane region" description="Helical" evidence="11">
    <location>
        <begin position="388"/>
        <end position="411"/>
    </location>
</feature>
<dbReference type="Proteomes" id="UP000694843">
    <property type="component" value="Unplaced"/>
</dbReference>
<dbReference type="SUPFAM" id="SSF53822">
    <property type="entry name" value="Periplasmic binding protein-like I"/>
    <property type="match status" value="1"/>
</dbReference>
<evidence type="ECO:0000313" key="14">
    <source>
        <dbReference type="RefSeq" id="XP_018019867.1"/>
    </source>
</evidence>
<dbReference type="InterPro" id="IPR017441">
    <property type="entry name" value="Protein_kinase_ATP_BS"/>
</dbReference>
<feature type="region of interest" description="Disordered" evidence="10">
    <location>
        <begin position="726"/>
        <end position="832"/>
    </location>
</feature>
<dbReference type="PANTHER" id="PTHR24416:SF489">
    <property type="entry name" value="PROTEIN KINASE DOMAIN-CONTAINING PROTEIN"/>
    <property type="match status" value="1"/>
</dbReference>
<keyword evidence="5 11" id="KW-0472">Membrane</keyword>
<dbReference type="PRINTS" id="PR00248">
    <property type="entry name" value="GPCRMGR"/>
</dbReference>
<evidence type="ECO:0000256" key="3">
    <source>
        <dbReference type="ARBA" id="ARBA00022692"/>
    </source>
</evidence>
<dbReference type="RefSeq" id="XP_018019867.1">
    <property type="nucleotide sequence ID" value="XM_018164378.2"/>
</dbReference>
<feature type="compositionally biased region" description="Low complexity" evidence="10">
    <location>
        <begin position="1066"/>
        <end position="1082"/>
    </location>
</feature>
<comment type="catalytic activity">
    <reaction evidence="8">
        <text>L-tyrosyl-[protein] + ATP = O-phospho-L-tyrosyl-[protein] + ADP + H(+)</text>
        <dbReference type="Rhea" id="RHEA:10596"/>
        <dbReference type="Rhea" id="RHEA-COMP:10136"/>
        <dbReference type="Rhea" id="RHEA-COMP:20101"/>
        <dbReference type="ChEBI" id="CHEBI:15378"/>
        <dbReference type="ChEBI" id="CHEBI:30616"/>
        <dbReference type="ChEBI" id="CHEBI:46858"/>
        <dbReference type="ChEBI" id="CHEBI:61978"/>
        <dbReference type="ChEBI" id="CHEBI:456216"/>
        <dbReference type="EC" id="2.7.10.1"/>
    </reaction>
</comment>
<dbReference type="InterPro" id="IPR001245">
    <property type="entry name" value="Ser-Thr/Tyr_kinase_cat_dom"/>
</dbReference>
<keyword evidence="4 11" id="KW-1133">Transmembrane helix</keyword>
<evidence type="ECO:0000313" key="13">
    <source>
        <dbReference type="Proteomes" id="UP000694843"/>
    </source>
</evidence>
<name>A0A8B7P1H7_HYAAZ</name>
<feature type="compositionally biased region" description="Basic residues" evidence="10">
    <location>
        <begin position="762"/>
        <end position="771"/>
    </location>
</feature>
<feature type="compositionally biased region" description="Polar residues" evidence="10">
    <location>
        <begin position="726"/>
        <end position="742"/>
    </location>
</feature>
<dbReference type="Gene3D" id="3.40.50.2300">
    <property type="match status" value="2"/>
</dbReference>
<keyword evidence="3 11" id="KW-0812">Transmembrane</keyword>
<keyword evidence="6 14" id="KW-0675">Receptor</keyword>
<dbReference type="InterPro" id="IPR011009">
    <property type="entry name" value="Kinase-like_dom_sf"/>
</dbReference>
<evidence type="ECO:0000256" key="11">
    <source>
        <dbReference type="SAM" id="Phobius"/>
    </source>
</evidence>
<dbReference type="PROSITE" id="PS00109">
    <property type="entry name" value="PROTEIN_KINASE_TYR"/>
    <property type="match status" value="1"/>
</dbReference>
<keyword evidence="9" id="KW-0547">Nucleotide-binding</keyword>
<dbReference type="GO" id="GO:0005886">
    <property type="term" value="C:plasma membrane"/>
    <property type="evidence" value="ECO:0007669"/>
    <property type="project" value="TreeGrafter"/>
</dbReference>
<dbReference type="InterPro" id="IPR050122">
    <property type="entry name" value="RTK"/>
</dbReference>
<dbReference type="Gene3D" id="1.10.510.10">
    <property type="entry name" value="Transferase(Phosphotransferase) domain 1"/>
    <property type="match status" value="1"/>
</dbReference>
<dbReference type="PROSITE" id="PS50011">
    <property type="entry name" value="PROTEIN_KINASE_DOM"/>
    <property type="match status" value="1"/>
</dbReference>
<dbReference type="GO" id="GO:0004714">
    <property type="term" value="F:transmembrane receptor protein tyrosine kinase activity"/>
    <property type="evidence" value="ECO:0007669"/>
    <property type="project" value="UniProtKB-EC"/>
</dbReference>
<keyword evidence="9" id="KW-0067">ATP-binding</keyword>
<evidence type="ECO:0000256" key="6">
    <source>
        <dbReference type="ARBA" id="ARBA00023170"/>
    </source>
</evidence>
<feature type="compositionally biased region" description="Low complexity" evidence="10">
    <location>
        <begin position="895"/>
        <end position="904"/>
    </location>
</feature>
<dbReference type="InterPro" id="IPR000719">
    <property type="entry name" value="Prot_kinase_dom"/>
</dbReference>
<dbReference type="SUPFAM" id="SSF56112">
    <property type="entry name" value="Protein kinase-like (PK-like)"/>
    <property type="match status" value="1"/>
</dbReference>
<evidence type="ECO:0000256" key="5">
    <source>
        <dbReference type="ARBA" id="ARBA00023136"/>
    </source>
</evidence>
<gene>
    <name evidence="14" type="primary">LOC108676317</name>
</gene>
<comment type="subcellular location">
    <subcellularLocation>
        <location evidence="1">Membrane</location>
        <topology evidence="1">Multi-pass membrane protein</topology>
    </subcellularLocation>
    <subcellularLocation>
        <location evidence="2">Membrane</location>
        <topology evidence="2">Single-pass membrane protein</topology>
    </subcellularLocation>
</comment>
<dbReference type="Gene3D" id="3.30.200.20">
    <property type="entry name" value="Phosphorylase Kinase, domain 1"/>
    <property type="match status" value="1"/>
</dbReference>
<dbReference type="PROSITE" id="PS00107">
    <property type="entry name" value="PROTEIN_KINASE_ATP"/>
    <property type="match status" value="1"/>
</dbReference>
<dbReference type="PANTHER" id="PTHR24416">
    <property type="entry name" value="TYROSINE-PROTEIN KINASE RECEPTOR"/>
    <property type="match status" value="1"/>
</dbReference>
<feature type="region of interest" description="Disordered" evidence="10">
    <location>
        <begin position="1066"/>
        <end position="1088"/>
    </location>
</feature>
<protein>
    <submittedName>
        <fullName evidence="14">Atrial natriuretic peptide receptor 1</fullName>
    </submittedName>
</protein>
<dbReference type="InterPro" id="IPR001828">
    <property type="entry name" value="ANF_lig-bd_rcpt"/>
</dbReference>
<dbReference type="InterPro" id="IPR020635">
    <property type="entry name" value="Tyr_kinase_cat_dom"/>
</dbReference>
<feature type="compositionally biased region" description="Low complexity" evidence="10">
    <location>
        <begin position="780"/>
        <end position="812"/>
    </location>
</feature>
<feature type="domain" description="Protein kinase" evidence="12">
    <location>
        <begin position="445"/>
        <end position="718"/>
    </location>
</feature>
<evidence type="ECO:0000259" key="12">
    <source>
        <dbReference type="PROSITE" id="PS50011"/>
    </source>
</evidence>
<dbReference type="PRINTS" id="PR01176">
    <property type="entry name" value="GABABRECEPTR"/>
</dbReference>
<reference evidence="14" key="1">
    <citation type="submission" date="2025-08" db="UniProtKB">
        <authorList>
            <consortium name="RefSeq"/>
        </authorList>
    </citation>
    <scope>IDENTIFICATION</scope>
</reference>
<evidence type="ECO:0000256" key="7">
    <source>
        <dbReference type="ARBA" id="ARBA00023180"/>
    </source>
</evidence>
<dbReference type="SMART" id="SM00219">
    <property type="entry name" value="TyrKc"/>
    <property type="match status" value="1"/>
</dbReference>
<evidence type="ECO:0000256" key="4">
    <source>
        <dbReference type="ARBA" id="ARBA00022989"/>
    </source>
</evidence>
<dbReference type="PRINTS" id="PR00109">
    <property type="entry name" value="TYRKINASE"/>
</dbReference>
<dbReference type="Pfam" id="PF07714">
    <property type="entry name" value="PK_Tyr_Ser-Thr"/>
    <property type="match status" value="1"/>
</dbReference>
<proteinExistence type="predicted"/>
<dbReference type="Pfam" id="PF01094">
    <property type="entry name" value="ANF_receptor"/>
    <property type="match status" value="1"/>
</dbReference>
<keyword evidence="13" id="KW-1185">Reference proteome</keyword>
<dbReference type="CDD" id="cd06366">
    <property type="entry name" value="PBP1_GABAb_receptor"/>
    <property type="match status" value="1"/>
</dbReference>
<evidence type="ECO:0000256" key="9">
    <source>
        <dbReference type="PROSITE-ProRule" id="PRU10141"/>
    </source>
</evidence>
<dbReference type="AlphaFoldDB" id="A0A8B7P1H7"/>
<evidence type="ECO:0000256" key="8">
    <source>
        <dbReference type="ARBA" id="ARBA00051243"/>
    </source>
</evidence>
<evidence type="ECO:0000256" key="1">
    <source>
        <dbReference type="ARBA" id="ARBA00004141"/>
    </source>
</evidence>
<organism evidence="13 14">
    <name type="scientific">Hyalella azteca</name>
    <name type="common">Amphipod</name>
    <dbReference type="NCBI Taxonomy" id="294128"/>
    <lineage>
        <taxon>Eukaryota</taxon>
        <taxon>Metazoa</taxon>
        <taxon>Ecdysozoa</taxon>
        <taxon>Arthropoda</taxon>
        <taxon>Crustacea</taxon>
        <taxon>Multicrustacea</taxon>
        <taxon>Malacostraca</taxon>
        <taxon>Eumalacostraca</taxon>
        <taxon>Peracarida</taxon>
        <taxon>Amphipoda</taxon>
        <taxon>Senticaudata</taxon>
        <taxon>Talitrida</taxon>
        <taxon>Talitroidea</taxon>
        <taxon>Hyalellidae</taxon>
        <taxon>Hyalella</taxon>
    </lineage>
</organism>
<dbReference type="InterPro" id="IPR008266">
    <property type="entry name" value="Tyr_kinase_AS"/>
</dbReference>
<dbReference type="GO" id="GO:0005524">
    <property type="term" value="F:ATP binding"/>
    <property type="evidence" value="ECO:0007669"/>
    <property type="project" value="UniProtKB-UniRule"/>
</dbReference>
<dbReference type="CDD" id="cd00192">
    <property type="entry name" value="PTKc"/>
    <property type="match status" value="1"/>
</dbReference>
<dbReference type="GO" id="GO:0007169">
    <property type="term" value="P:cell surface receptor protein tyrosine kinase signaling pathway"/>
    <property type="evidence" value="ECO:0007669"/>
    <property type="project" value="TreeGrafter"/>
</dbReference>
<sequence>MVMAQFISIIKSYSKNNLKKTVGIIGPACSDTLVPLAGVQNHFKIPMISYGAEGAIFSDQAEYPFFFRTIPENKIYRHVFLKLFLELGWKRIASITEEGQRYAEYVTPLREVLEQHHMDFLMRKYRADPKSLSLKSHLEVFRQQRSTVIICDFYEDVARIVVCLAYHNGMTAREGYVWFLPQWYSRDWYEMPVENADGSLPECTREQMLEALEGHMSLSYRYFADPDQVMQWNATVKEWQEAYEKKVNYSSTAKSDYAGFTYDAVWSLALALDKMANEDRSLTVDLRSDQSADMIIKKLESLKFNGVSGEVSFQDSHSRVTDVIVRQFQSGEYTEVAKYLVHGKNESYNRLELYKSKLTWPAEFPRDKLEPCVVEGFRFILGVSCTNAIVMLCLLLFSVTAIFPVACVFIIKRNYDRKVKELQALWSECNIFNMFTGCQIRRDNLVLNRRVGEGQFGVIYGGECNIENHGWIAVAVKTLKPNSTIAEKKEFLSEANLMRTLQHENLVRFIGVCIDTEPIYAVMEFMLYGDLQKYLLARRNLVYNSSRNDNDEVSNFRLTSMVKDVAKGLNYLAENKYVHRDLACRNCLVNVNKTVKIGDFGMTRPVFETNYYRIKHKAMVPVRWMAPESLKEGFYSSMSDMWSYGVLLYEVITFGAIPFQNMNNDQVLEYVRDQNTLIVPPNLDPLLEELLLQCWQICPSRRPTALQVINLLNRYPMLVSPSLDSPQTCVPMDSGNTATLQPMNPRMQARPTPTSTSLSRRLSLHPQRHGSHNGMISQPSVSVLQASRQSSLSSSSSNNHAGRHSSGGSSSSAGLFSNGRKRSMSGNMAVPPITSSLSDSTIGGFTLGHQHNTIEALNLSVSGVVVEERNEDSEHLGAINCGVDAGAEEGEHQSGDSSGYASTGTGTGGSTSSKRNETPVSAVHCTSPGVKSNSHNHCAALSCSPPQSKSRKMSVFGPCPSVKRASHVASCSHPAASEDHMFYLSEDNRTLRPENSNVYHRSGGCGDDESAIPLLSLGRECYSIGRQSEVPALNNIAFSEQKRTPLELCDDPFKAIICKGMCASTYSNKSSSSTSSSSTTTSAAPSHA</sequence>
<dbReference type="OrthoDB" id="4062651at2759"/>
<accession>A0A8B7P1H7</accession>